<feature type="domain" description="HTH deoR-type" evidence="4">
    <location>
        <begin position="3"/>
        <end position="58"/>
    </location>
</feature>
<sequence length="254" mass="28607">MLAQERYEQILSILNSEGSVKVSKLTKLFNVSIETIRRDLEYLEKEGHLERVYGGAVLNKVGNNQLKFENREKEFTNEKIEVANIAARYVAEGQSLAMDASTTNLEIAKVLKTKFKKLTILTNSLAIANELLDMDKYTIILTGGVLKNDEFSLVGDITLKYIENFNINTAFISVSGVSLKEGLTDFIFEHLQIQKKFIEISQNVIVLADSSKFDSVSLLKVCNLDEVNMIITDSKIKKNVLEKYLNSGIEIVNQ</sequence>
<evidence type="ECO:0000256" key="1">
    <source>
        <dbReference type="ARBA" id="ARBA00023015"/>
    </source>
</evidence>
<dbReference type="InterPro" id="IPR036388">
    <property type="entry name" value="WH-like_DNA-bd_sf"/>
</dbReference>
<dbReference type="SMART" id="SM01134">
    <property type="entry name" value="DeoRC"/>
    <property type="match status" value="1"/>
</dbReference>
<dbReference type="PANTHER" id="PTHR30363:SF44">
    <property type="entry name" value="AGA OPERON TRANSCRIPTIONAL REPRESSOR-RELATED"/>
    <property type="match status" value="1"/>
</dbReference>
<keyword evidence="6" id="KW-1185">Reference proteome</keyword>
<dbReference type="GO" id="GO:0003677">
    <property type="term" value="F:DNA binding"/>
    <property type="evidence" value="ECO:0007669"/>
    <property type="project" value="UniProtKB-KW"/>
</dbReference>
<dbReference type="InterPro" id="IPR037171">
    <property type="entry name" value="NagB/RpiA_transferase-like"/>
</dbReference>
<organism evidence="5 6">
    <name type="scientific">Clostridium malenominatum</name>
    <dbReference type="NCBI Taxonomy" id="1539"/>
    <lineage>
        <taxon>Bacteria</taxon>
        <taxon>Bacillati</taxon>
        <taxon>Bacillota</taxon>
        <taxon>Clostridia</taxon>
        <taxon>Eubacteriales</taxon>
        <taxon>Clostridiaceae</taxon>
        <taxon>Clostridium</taxon>
    </lineage>
</organism>
<dbReference type="InterPro" id="IPR050313">
    <property type="entry name" value="Carb_Metab_HTH_regulators"/>
</dbReference>
<evidence type="ECO:0000256" key="2">
    <source>
        <dbReference type="ARBA" id="ARBA00023125"/>
    </source>
</evidence>
<keyword evidence="1" id="KW-0805">Transcription regulation</keyword>
<evidence type="ECO:0000256" key="3">
    <source>
        <dbReference type="ARBA" id="ARBA00023163"/>
    </source>
</evidence>
<dbReference type="PROSITE" id="PS51000">
    <property type="entry name" value="HTH_DEOR_2"/>
    <property type="match status" value="1"/>
</dbReference>
<dbReference type="InterPro" id="IPR018356">
    <property type="entry name" value="Tscrpt_reg_HTH_DeoR_CS"/>
</dbReference>
<dbReference type="RefSeq" id="WP_343769502.1">
    <property type="nucleotide sequence ID" value="NZ_BAAACF010000001.1"/>
</dbReference>
<dbReference type="PRINTS" id="PR00037">
    <property type="entry name" value="HTHLACR"/>
</dbReference>
<comment type="caution">
    <text evidence="5">The sequence shown here is derived from an EMBL/GenBank/DDBJ whole genome shotgun (WGS) entry which is preliminary data.</text>
</comment>
<dbReference type="SMART" id="SM00420">
    <property type="entry name" value="HTH_DEOR"/>
    <property type="match status" value="1"/>
</dbReference>
<dbReference type="Gene3D" id="1.10.10.10">
    <property type="entry name" value="Winged helix-like DNA-binding domain superfamily/Winged helix DNA-binding domain"/>
    <property type="match status" value="1"/>
</dbReference>
<reference evidence="5 6" key="1">
    <citation type="journal article" date="2019" name="Int. J. Syst. Evol. Microbiol.">
        <title>The Global Catalogue of Microorganisms (GCM) 10K type strain sequencing project: providing services to taxonomists for standard genome sequencing and annotation.</title>
        <authorList>
            <consortium name="The Broad Institute Genomics Platform"/>
            <consortium name="The Broad Institute Genome Sequencing Center for Infectious Disease"/>
            <person name="Wu L."/>
            <person name="Ma J."/>
        </authorList>
    </citation>
    <scope>NUCLEOTIDE SEQUENCE [LARGE SCALE GENOMIC DNA]</scope>
    <source>
        <strain evidence="5 6">JCM 1405</strain>
    </source>
</reference>
<name>A0ABN1J1C8_9CLOT</name>
<dbReference type="InterPro" id="IPR014036">
    <property type="entry name" value="DeoR-like_C"/>
</dbReference>
<dbReference type="PANTHER" id="PTHR30363">
    <property type="entry name" value="HTH-TYPE TRANSCRIPTIONAL REGULATOR SRLR-RELATED"/>
    <property type="match status" value="1"/>
</dbReference>
<dbReference type="Pfam" id="PF00455">
    <property type="entry name" value="DeoRC"/>
    <property type="match status" value="1"/>
</dbReference>
<evidence type="ECO:0000313" key="5">
    <source>
        <dbReference type="EMBL" id="GAA0725761.1"/>
    </source>
</evidence>
<evidence type="ECO:0000259" key="4">
    <source>
        <dbReference type="PROSITE" id="PS51000"/>
    </source>
</evidence>
<dbReference type="PROSITE" id="PS00894">
    <property type="entry name" value="HTH_DEOR_1"/>
    <property type="match status" value="1"/>
</dbReference>
<dbReference type="SUPFAM" id="SSF46785">
    <property type="entry name" value="Winged helix' DNA-binding domain"/>
    <property type="match status" value="1"/>
</dbReference>
<dbReference type="InterPro" id="IPR036390">
    <property type="entry name" value="WH_DNA-bd_sf"/>
</dbReference>
<evidence type="ECO:0000313" key="6">
    <source>
        <dbReference type="Proteomes" id="UP001500339"/>
    </source>
</evidence>
<dbReference type="Proteomes" id="UP001500339">
    <property type="component" value="Unassembled WGS sequence"/>
</dbReference>
<dbReference type="InterPro" id="IPR001034">
    <property type="entry name" value="DeoR_HTH"/>
</dbReference>
<protein>
    <submittedName>
        <fullName evidence="5">DeoR/GlpR family DNA-binding transcription regulator</fullName>
    </submittedName>
</protein>
<keyword evidence="2 5" id="KW-0238">DNA-binding</keyword>
<dbReference type="EMBL" id="BAAACF010000001">
    <property type="protein sequence ID" value="GAA0725761.1"/>
    <property type="molecule type" value="Genomic_DNA"/>
</dbReference>
<gene>
    <name evidence="5" type="ORF">GCM10008905_21620</name>
</gene>
<dbReference type="SUPFAM" id="SSF100950">
    <property type="entry name" value="NagB/RpiA/CoA transferase-like"/>
    <property type="match status" value="1"/>
</dbReference>
<dbReference type="Pfam" id="PF08220">
    <property type="entry name" value="HTH_DeoR"/>
    <property type="match status" value="1"/>
</dbReference>
<keyword evidence="3" id="KW-0804">Transcription</keyword>
<accession>A0ABN1J1C8</accession>
<proteinExistence type="predicted"/>